<feature type="transmembrane region" description="Helical" evidence="1">
    <location>
        <begin position="200"/>
        <end position="223"/>
    </location>
</feature>
<dbReference type="EMBL" id="BTSX01000005">
    <property type="protein sequence ID" value="GMS98971.1"/>
    <property type="molecule type" value="Genomic_DNA"/>
</dbReference>
<keyword evidence="3" id="KW-1185">Reference proteome</keyword>
<sequence length="552" mass="61943">QMRALGNLFPMFFVGVSNVAGSRFAKIADDLCLGHLLSFCIPLLLRHREDAPIAEMKNRAWLLIVVTTFSIGGMTTFASIYPAEAAEELLMFMNSTFPDSDIAVHQFVVRWFHNFAPYGAGLSTQLIPQIDQKATLLVSLTGLAVCCSCSLVAVLSSQGTVWQGVLLIVARNLIFFFSSFGFGAAATFCGDVCHPGKLRLVAIASVVSLTMGQITGGLIANLMNDHVERLWWLFFPPHFVLIPAFYLILNTDRSPHSYLRNLPFSVYDQSKVKEASEYYLNFLGNEEALNDYVNHVDEEVKRNRQEKEEIERESAICSYCCKCASDILSKGFSYFKFSPITSPERAKGFLLTFLSGMSGLVIQIELIKRMMSTQLLKDILPSGIYFTIIAITVVSAGFRDHRVFRYIRFPIYRYMVGIFNQIIVDFAIAVSLGADWDSQKILSKSSSLLLLISISILVYCLFTLPMAVLFVHNFSTLGHGTLWFTIALSLSRFLVRFCYSGLVKSERLTEAWAYGIFFCGVNYFVLFMLVVILKFQRAEFNHGVIGGYVPLN</sequence>
<feature type="non-terminal residue" evidence="2">
    <location>
        <position position="1"/>
    </location>
</feature>
<dbReference type="SUPFAM" id="SSF103473">
    <property type="entry name" value="MFS general substrate transporter"/>
    <property type="match status" value="1"/>
</dbReference>
<feature type="transmembrane region" description="Helical" evidence="1">
    <location>
        <begin position="229"/>
        <end position="249"/>
    </location>
</feature>
<name>A0AAV5TWY1_9BILA</name>
<organism evidence="2 3">
    <name type="scientific">Pristionchus entomophagus</name>
    <dbReference type="NCBI Taxonomy" id="358040"/>
    <lineage>
        <taxon>Eukaryota</taxon>
        <taxon>Metazoa</taxon>
        <taxon>Ecdysozoa</taxon>
        <taxon>Nematoda</taxon>
        <taxon>Chromadorea</taxon>
        <taxon>Rhabditida</taxon>
        <taxon>Rhabditina</taxon>
        <taxon>Diplogasteromorpha</taxon>
        <taxon>Diplogasteroidea</taxon>
        <taxon>Neodiplogasteridae</taxon>
        <taxon>Pristionchus</taxon>
    </lineage>
</organism>
<evidence type="ECO:0008006" key="4">
    <source>
        <dbReference type="Google" id="ProtNLM"/>
    </source>
</evidence>
<reference evidence="2" key="1">
    <citation type="submission" date="2023-10" db="EMBL/GenBank/DDBJ databases">
        <title>Genome assembly of Pristionchus species.</title>
        <authorList>
            <person name="Yoshida K."/>
            <person name="Sommer R.J."/>
        </authorList>
    </citation>
    <scope>NUCLEOTIDE SEQUENCE</scope>
    <source>
        <strain evidence="2">RS0144</strain>
    </source>
</reference>
<evidence type="ECO:0000256" key="1">
    <source>
        <dbReference type="SAM" id="Phobius"/>
    </source>
</evidence>
<gene>
    <name evidence="2" type="ORF">PENTCL1PPCAC_21146</name>
</gene>
<comment type="caution">
    <text evidence="2">The sequence shown here is derived from an EMBL/GenBank/DDBJ whole genome shotgun (WGS) entry which is preliminary data.</text>
</comment>
<keyword evidence="1" id="KW-0472">Membrane</keyword>
<feature type="transmembrane region" description="Helical" evidence="1">
    <location>
        <begin position="134"/>
        <end position="155"/>
    </location>
</feature>
<dbReference type="AlphaFoldDB" id="A0AAV5TWY1"/>
<feature type="transmembrane region" description="Helical" evidence="1">
    <location>
        <begin position="379"/>
        <end position="399"/>
    </location>
</feature>
<feature type="transmembrane region" description="Helical" evidence="1">
    <location>
        <begin position="411"/>
        <end position="434"/>
    </location>
</feature>
<keyword evidence="1" id="KW-0812">Transmembrane</keyword>
<dbReference type="InterPro" id="IPR036259">
    <property type="entry name" value="MFS_trans_sf"/>
</dbReference>
<evidence type="ECO:0000313" key="2">
    <source>
        <dbReference type="EMBL" id="GMS98971.1"/>
    </source>
</evidence>
<evidence type="ECO:0000313" key="3">
    <source>
        <dbReference type="Proteomes" id="UP001432027"/>
    </source>
</evidence>
<accession>A0AAV5TWY1</accession>
<dbReference type="Proteomes" id="UP001432027">
    <property type="component" value="Unassembled WGS sequence"/>
</dbReference>
<feature type="transmembrane region" description="Helical" evidence="1">
    <location>
        <begin position="511"/>
        <end position="533"/>
    </location>
</feature>
<feature type="transmembrane region" description="Helical" evidence="1">
    <location>
        <begin position="446"/>
        <end position="470"/>
    </location>
</feature>
<dbReference type="Gene3D" id="1.20.1250.20">
    <property type="entry name" value="MFS general substrate transporter like domains"/>
    <property type="match status" value="1"/>
</dbReference>
<proteinExistence type="predicted"/>
<feature type="transmembrane region" description="Helical" evidence="1">
    <location>
        <begin position="482"/>
        <end position="499"/>
    </location>
</feature>
<feature type="transmembrane region" description="Helical" evidence="1">
    <location>
        <begin position="161"/>
        <end position="188"/>
    </location>
</feature>
<protein>
    <recommendedName>
        <fullName evidence="4">Membrane transporter</fullName>
    </recommendedName>
</protein>
<keyword evidence="1" id="KW-1133">Transmembrane helix</keyword>
<feature type="transmembrane region" description="Helical" evidence="1">
    <location>
        <begin position="60"/>
        <end position="82"/>
    </location>
</feature>